<sequence>MLQHRTLKLAAKSMLIGSMLFAPLVYTPEIMKVEAATVIGNYNDFDTTAHWAQDMKWAINHGLISGYANQKHPTTPSLGIGNWINPYGNLTEYQLLAILLRYKDKASYDKEKLALQHETASNYAYIEYYLAKQYGIMTKGSVTNTKPASETVTRGQMAQALASMYYGRAVTLQQAVNFMYDNGLSTGVNPAKGHTFENFGADTKLTRAHIVTFLSRYDQKAGQIAKDVQQVDAVSAYEQEVVTLVNAERKKAGLTALQIDDKLMATARAKSKNMQAENYFDHTSPTLGTAFDQIKAAGITYTYAGENIAQGQKTPQEVVEAWMNSEGHRKNILNANFSHIGVGYEAQGHYWTQQFIKK</sequence>
<dbReference type="RefSeq" id="WP_264987732.1">
    <property type="nucleotide sequence ID" value="NZ_BRZA01000001.1"/>
</dbReference>
<evidence type="ECO:0000259" key="1">
    <source>
        <dbReference type="Pfam" id="PF00188"/>
    </source>
</evidence>
<dbReference type="InterPro" id="IPR035940">
    <property type="entry name" value="CAP_sf"/>
</dbReference>
<evidence type="ECO:0000313" key="2">
    <source>
        <dbReference type="EMBL" id="GLC88019.1"/>
    </source>
</evidence>
<dbReference type="InterPro" id="IPR014044">
    <property type="entry name" value="CAP_dom"/>
</dbReference>
<dbReference type="EMBL" id="BRZA01000001">
    <property type="protein sequence ID" value="GLC88019.1"/>
    <property type="molecule type" value="Genomic_DNA"/>
</dbReference>
<proteinExistence type="predicted"/>
<comment type="caution">
    <text evidence="2">The sequence shown here is derived from an EMBL/GenBank/DDBJ whole genome shotgun (WGS) entry which is preliminary data.</text>
</comment>
<name>A0ABQ5NIC0_9BACI</name>
<accession>A0ABQ5NIC0</accession>
<keyword evidence="3" id="KW-1185">Reference proteome</keyword>
<dbReference type="Proteomes" id="UP001065593">
    <property type="component" value="Unassembled WGS sequence"/>
</dbReference>
<gene>
    <name evidence="2" type="ORF">LYSBPC_11460</name>
</gene>
<organism evidence="2 3">
    <name type="scientific">Lysinibacillus piscis</name>
    <dbReference type="NCBI Taxonomy" id="2518931"/>
    <lineage>
        <taxon>Bacteria</taxon>
        <taxon>Bacillati</taxon>
        <taxon>Bacillota</taxon>
        <taxon>Bacilli</taxon>
        <taxon>Bacillales</taxon>
        <taxon>Bacillaceae</taxon>
        <taxon>Lysinibacillus</taxon>
    </lineage>
</organism>
<protein>
    <recommendedName>
        <fullName evidence="1">SCP domain-containing protein</fullName>
    </recommendedName>
</protein>
<feature type="domain" description="SCP" evidence="1">
    <location>
        <begin position="243"/>
        <end position="355"/>
    </location>
</feature>
<dbReference type="CDD" id="cd05379">
    <property type="entry name" value="CAP_bacterial"/>
    <property type="match status" value="1"/>
</dbReference>
<evidence type="ECO:0000313" key="3">
    <source>
        <dbReference type="Proteomes" id="UP001065593"/>
    </source>
</evidence>
<dbReference type="SUPFAM" id="SSF55797">
    <property type="entry name" value="PR-1-like"/>
    <property type="match status" value="1"/>
</dbReference>
<dbReference type="Pfam" id="PF00188">
    <property type="entry name" value="CAP"/>
    <property type="match status" value="1"/>
</dbReference>
<dbReference type="PANTHER" id="PTHR31157">
    <property type="entry name" value="SCP DOMAIN-CONTAINING PROTEIN"/>
    <property type="match status" value="1"/>
</dbReference>
<reference evidence="2" key="1">
    <citation type="submission" date="2022-08" db="EMBL/GenBank/DDBJ databases">
        <title>Draft genome sequence of Lysinibacillus sp. strain KH24.</title>
        <authorList>
            <person name="Kanbe H."/>
            <person name="Itoh H."/>
        </authorList>
    </citation>
    <scope>NUCLEOTIDE SEQUENCE</scope>
    <source>
        <strain evidence="2">KH24</strain>
    </source>
</reference>
<dbReference type="PANTHER" id="PTHR31157:SF1">
    <property type="entry name" value="SCP DOMAIN-CONTAINING PROTEIN"/>
    <property type="match status" value="1"/>
</dbReference>
<dbReference type="Gene3D" id="3.40.33.10">
    <property type="entry name" value="CAP"/>
    <property type="match status" value="1"/>
</dbReference>